<feature type="transmembrane region" description="Helical" evidence="7">
    <location>
        <begin position="333"/>
        <end position="351"/>
    </location>
</feature>
<keyword evidence="6 7" id="KW-0472">Membrane</keyword>
<evidence type="ECO:0000256" key="4">
    <source>
        <dbReference type="ARBA" id="ARBA00022692"/>
    </source>
</evidence>
<dbReference type="Pfam" id="PF07690">
    <property type="entry name" value="MFS_1"/>
    <property type="match status" value="1"/>
</dbReference>
<dbReference type="InterPro" id="IPR011701">
    <property type="entry name" value="MFS"/>
</dbReference>
<evidence type="ECO:0000256" key="6">
    <source>
        <dbReference type="ARBA" id="ARBA00023136"/>
    </source>
</evidence>
<keyword evidence="3" id="KW-1003">Cell membrane</keyword>
<feature type="domain" description="Major facilitator superfamily (MFS) profile" evidence="8">
    <location>
        <begin position="17"/>
        <end position="452"/>
    </location>
</feature>
<sequence length="452" mass="47627">MSTGVTPVRWRTRQWILLVLFSGAIMLDGLENSMIAVAIPRIQAAFGVGAATAQWVPGAYILAFGAFLLLGGRCADLFGRKRVFVVGMAVFALVSVLGALADDVLLIIATRFVKGVAAGFTAPAAMSLLATTFAEGPERNRAFGVFNVFEASGYSSGLLVGGLLAAIDWRTTFVLPAVVAVVLMLGALNYLPPDPPRADRPRLDVGGAVTLLLGTLLLVFTVVSDLGLWLSLGGFALSAALLVAFVLIERRVAAPLIRLAILRDREILAANASSFLLYGGAMGFQFVLALYLQNLNGWEPWHMSFVLLPAGLVVVLVGPRIGWLIGRYGVNRVLMTGLLSFLPCYLLLLRLGPDPALWTVLVPVSVIWGLGFALSLAALMVTGTTGVPDTEQGLAAGLLNSSLQIGGAFGLAVVTATITPASTLGDLYPGIWVILGFATLTLAAQALRRPTR</sequence>
<comment type="subcellular location">
    <subcellularLocation>
        <location evidence="1">Cell membrane</location>
        <topology evidence="1">Multi-pass membrane protein</topology>
    </subcellularLocation>
</comment>
<keyword evidence="5 7" id="KW-1133">Transmembrane helix</keyword>
<keyword evidence="2" id="KW-0813">Transport</keyword>
<dbReference type="RefSeq" id="WP_285611555.1">
    <property type="nucleotide sequence ID" value="NZ_BSSD01000006.1"/>
</dbReference>
<gene>
    <name evidence="9" type="ORF">Aglo03_40040</name>
</gene>
<feature type="transmembrane region" description="Helical" evidence="7">
    <location>
        <begin position="304"/>
        <end position="326"/>
    </location>
</feature>
<evidence type="ECO:0000256" key="3">
    <source>
        <dbReference type="ARBA" id="ARBA00022475"/>
    </source>
</evidence>
<dbReference type="InterPro" id="IPR036259">
    <property type="entry name" value="MFS_trans_sf"/>
</dbReference>
<organism evidence="9 10">
    <name type="scientific">Actinokineospora globicatena</name>
    <dbReference type="NCBI Taxonomy" id="103729"/>
    <lineage>
        <taxon>Bacteria</taxon>
        <taxon>Bacillati</taxon>
        <taxon>Actinomycetota</taxon>
        <taxon>Actinomycetes</taxon>
        <taxon>Pseudonocardiales</taxon>
        <taxon>Pseudonocardiaceae</taxon>
        <taxon>Actinokineospora</taxon>
    </lineage>
</organism>
<proteinExistence type="predicted"/>
<feature type="transmembrane region" description="Helical" evidence="7">
    <location>
        <begin position="430"/>
        <end position="447"/>
    </location>
</feature>
<dbReference type="GO" id="GO:0005886">
    <property type="term" value="C:plasma membrane"/>
    <property type="evidence" value="ECO:0007669"/>
    <property type="project" value="UniProtKB-SubCell"/>
</dbReference>
<evidence type="ECO:0000256" key="2">
    <source>
        <dbReference type="ARBA" id="ARBA00022448"/>
    </source>
</evidence>
<dbReference type="Proteomes" id="UP001165042">
    <property type="component" value="Unassembled WGS sequence"/>
</dbReference>
<keyword evidence="10" id="KW-1185">Reference proteome</keyword>
<evidence type="ECO:0000256" key="5">
    <source>
        <dbReference type="ARBA" id="ARBA00022989"/>
    </source>
</evidence>
<dbReference type="InterPro" id="IPR020846">
    <property type="entry name" value="MFS_dom"/>
</dbReference>
<dbReference type="Gene3D" id="1.20.1720.10">
    <property type="entry name" value="Multidrug resistance protein D"/>
    <property type="match status" value="1"/>
</dbReference>
<dbReference type="PANTHER" id="PTHR42718">
    <property type="entry name" value="MAJOR FACILITATOR SUPERFAMILY MULTIDRUG TRANSPORTER MFSC"/>
    <property type="match status" value="1"/>
</dbReference>
<evidence type="ECO:0000313" key="10">
    <source>
        <dbReference type="Proteomes" id="UP001165042"/>
    </source>
</evidence>
<evidence type="ECO:0000313" key="9">
    <source>
        <dbReference type="EMBL" id="GLW93188.1"/>
    </source>
</evidence>
<dbReference type="AlphaFoldDB" id="A0A9W6QMM4"/>
<dbReference type="EMBL" id="BSSD01000006">
    <property type="protein sequence ID" value="GLW93188.1"/>
    <property type="molecule type" value="Genomic_DNA"/>
</dbReference>
<dbReference type="PANTHER" id="PTHR42718:SF46">
    <property type="entry name" value="BLR6921 PROTEIN"/>
    <property type="match status" value="1"/>
</dbReference>
<feature type="transmembrane region" description="Helical" evidence="7">
    <location>
        <begin position="203"/>
        <end position="223"/>
    </location>
</feature>
<dbReference type="PROSITE" id="PS50850">
    <property type="entry name" value="MFS"/>
    <property type="match status" value="1"/>
</dbReference>
<accession>A0A9W6QMM4</accession>
<dbReference type="CDD" id="cd17321">
    <property type="entry name" value="MFS_MMR_MDR_like"/>
    <property type="match status" value="1"/>
</dbReference>
<evidence type="ECO:0000256" key="1">
    <source>
        <dbReference type="ARBA" id="ARBA00004651"/>
    </source>
</evidence>
<feature type="transmembrane region" description="Helical" evidence="7">
    <location>
        <begin position="146"/>
        <end position="167"/>
    </location>
</feature>
<comment type="caution">
    <text evidence="9">The sequence shown here is derived from an EMBL/GenBank/DDBJ whole genome shotgun (WGS) entry which is preliminary data.</text>
</comment>
<feature type="transmembrane region" description="Helical" evidence="7">
    <location>
        <begin position="268"/>
        <end position="292"/>
    </location>
</feature>
<dbReference type="SUPFAM" id="SSF103473">
    <property type="entry name" value="MFS general substrate transporter"/>
    <property type="match status" value="1"/>
</dbReference>
<evidence type="ECO:0000259" key="8">
    <source>
        <dbReference type="PROSITE" id="PS50850"/>
    </source>
</evidence>
<protein>
    <submittedName>
        <fullName evidence="9">MFS transporter</fullName>
    </submittedName>
</protein>
<feature type="transmembrane region" description="Helical" evidence="7">
    <location>
        <begin position="83"/>
        <end position="109"/>
    </location>
</feature>
<dbReference type="InterPro" id="IPR005829">
    <property type="entry name" value="Sugar_transporter_CS"/>
</dbReference>
<dbReference type="Gene3D" id="1.20.1250.20">
    <property type="entry name" value="MFS general substrate transporter like domains"/>
    <property type="match status" value="1"/>
</dbReference>
<dbReference type="GO" id="GO:0022857">
    <property type="term" value="F:transmembrane transporter activity"/>
    <property type="evidence" value="ECO:0007669"/>
    <property type="project" value="InterPro"/>
</dbReference>
<feature type="transmembrane region" description="Helical" evidence="7">
    <location>
        <begin position="229"/>
        <end position="248"/>
    </location>
</feature>
<feature type="transmembrane region" description="Helical" evidence="7">
    <location>
        <begin position="357"/>
        <end position="381"/>
    </location>
</feature>
<keyword evidence="4 7" id="KW-0812">Transmembrane</keyword>
<dbReference type="PROSITE" id="PS00216">
    <property type="entry name" value="SUGAR_TRANSPORT_1"/>
    <property type="match status" value="1"/>
</dbReference>
<feature type="transmembrane region" description="Helical" evidence="7">
    <location>
        <begin position="393"/>
        <end position="418"/>
    </location>
</feature>
<name>A0A9W6QMM4_9PSEU</name>
<reference evidence="9" key="1">
    <citation type="submission" date="2023-02" db="EMBL/GenBank/DDBJ databases">
        <title>Actinokineospora globicatena NBRC 15670.</title>
        <authorList>
            <person name="Ichikawa N."/>
            <person name="Sato H."/>
            <person name="Tonouchi N."/>
        </authorList>
    </citation>
    <scope>NUCLEOTIDE SEQUENCE</scope>
    <source>
        <strain evidence="9">NBRC 15670</strain>
    </source>
</reference>
<evidence type="ECO:0000256" key="7">
    <source>
        <dbReference type="SAM" id="Phobius"/>
    </source>
</evidence>
<feature type="transmembrane region" description="Helical" evidence="7">
    <location>
        <begin position="115"/>
        <end position="134"/>
    </location>
</feature>
<feature type="transmembrane region" description="Helical" evidence="7">
    <location>
        <begin position="54"/>
        <end position="71"/>
    </location>
</feature>
<feature type="transmembrane region" description="Helical" evidence="7">
    <location>
        <begin position="173"/>
        <end position="191"/>
    </location>
</feature>